<keyword evidence="2" id="KW-1185">Reference proteome</keyword>
<dbReference type="AlphaFoldDB" id="A0A9D4EBX0"/>
<proteinExistence type="predicted"/>
<name>A0A9D4EBX0_DREPO</name>
<dbReference type="Proteomes" id="UP000828390">
    <property type="component" value="Unassembled WGS sequence"/>
</dbReference>
<dbReference type="EMBL" id="JAIWYP010000009">
    <property type="protein sequence ID" value="KAH3776911.1"/>
    <property type="molecule type" value="Genomic_DNA"/>
</dbReference>
<evidence type="ECO:0000313" key="1">
    <source>
        <dbReference type="EMBL" id="KAH3776911.1"/>
    </source>
</evidence>
<reference evidence="1" key="1">
    <citation type="journal article" date="2019" name="bioRxiv">
        <title>The Genome of the Zebra Mussel, Dreissena polymorpha: A Resource for Invasive Species Research.</title>
        <authorList>
            <person name="McCartney M.A."/>
            <person name="Auch B."/>
            <person name="Kono T."/>
            <person name="Mallez S."/>
            <person name="Zhang Y."/>
            <person name="Obille A."/>
            <person name="Becker A."/>
            <person name="Abrahante J.E."/>
            <person name="Garbe J."/>
            <person name="Badalamenti J.P."/>
            <person name="Herman A."/>
            <person name="Mangelson H."/>
            <person name="Liachko I."/>
            <person name="Sullivan S."/>
            <person name="Sone E.D."/>
            <person name="Koren S."/>
            <person name="Silverstein K.A.T."/>
            <person name="Beckman K.B."/>
            <person name="Gohl D.M."/>
        </authorList>
    </citation>
    <scope>NUCLEOTIDE SEQUENCE</scope>
    <source>
        <strain evidence="1">Duluth1</strain>
        <tissue evidence="1">Whole animal</tissue>
    </source>
</reference>
<sequence>MMYYQIPRQASRVAEFNVTVSVKVGTVLLLATAKDRTNSAVTDSVERELLVKVKPIPDHGGPRGKIRLLYVDATGV</sequence>
<accession>A0A9D4EBX0</accession>
<gene>
    <name evidence="1" type="ORF">DPMN_178345</name>
</gene>
<protein>
    <submittedName>
        <fullName evidence="1">Uncharacterized protein</fullName>
    </submittedName>
</protein>
<organism evidence="1 2">
    <name type="scientific">Dreissena polymorpha</name>
    <name type="common">Zebra mussel</name>
    <name type="synonym">Mytilus polymorpha</name>
    <dbReference type="NCBI Taxonomy" id="45954"/>
    <lineage>
        <taxon>Eukaryota</taxon>
        <taxon>Metazoa</taxon>
        <taxon>Spiralia</taxon>
        <taxon>Lophotrochozoa</taxon>
        <taxon>Mollusca</taxon>
        <taxon>Bivalvia</taxon>
        <taxon>Autobranchia</taxon>
        <taxon>Heteroconchia</taxon>
        <taxon>Euheterodonta</taxon>
        <taxon>Imparidentia</taxon>
        <taxon>Neoheterodontei</taxon>
        <taxon>Myida</taxon>
        <taxon>Dreissenoidea</taxon>
        <taxon>Dreissenidae</taxon>
        <taxon>Dreissena</taxon>
    </lineage>
</organism>
<comment type="caution">
    <text evidence="1">The sequence shown here is derived from an EMBL/GenBank/DDBJ whole genome shotgun (WGS) entry which is preliminary data.</text>
</comment>
<reference evidence="1" key="2">
    <citation type="submission" date="2020-11" db="EMBL/GenBank/DDBJ databases">
        <authorList>
            <person name="McCartney M.A."/>
            <person name="Auch B."/>
            <person name="Kono T."/>
            <person name="Mallez S."/>
            <person name="Becker A."/>
            <person name="Gohl D.M."/>
            <person name="Silverstein K.A.T."/>
            <person name="Koren S."/>
            <person name="Bechman K.B."/>
            <person name="Herman A."/>
            <person name="Abrahante J.E."/>
            <person name="Garbe J."/>
        </authorList>
    </citation>
    <scope>NUCLEOTIDE SEQUENCE</scope>
    <source>
        <strain evidence="1">Duluth1</strain>
        <tissue evidence="1">Whole animal</tissue>
    </source>
</reference>
<evidence type="ECO:0000313" key="2">
    <source>
        <dbReference type="Proteomes" id="UP000828390"/>
    </source>
</evidence>